<dbReference type="InterPro" id="IPR022742">
    <property type="entry name" value="Hydrolase_4"/>
</dbReference>
<proteinExistence type="predicted"/>
<dbReference type="InterPro" id="IPR053145">
    <property type="entry name" value="AB_hydrolase_Est10"/>
</dbReference>
<protein>
    <submittedName>
        <fullName evidence="2">DUF3887 domain-containing protein</fullName>
    </submittedName>
</protein>
<dbReference type="InterPro" id="IPR029058">
    <property type="entry name" value="AB_hydrolase_fold"/>
</dbReference>
<dbReference type="AlphaFoldDB" id="A0A396S2P1"/>
<accession>A0A396S2P1</accession>
<dbReference type="PANTHER" id="PTHR43265">
    <property type="entry name" value="ESTERASE ESTD"/>
    <property type="match status" value="1"/>
</dbReference>
<feature type="domain" description="Serine aminopeptidase S33" evidence="1">
    <location>
        <begin position="197"/>
        <end position="443"/>
    </location>
</feature>
<evidence type="ECO:0000313" key="3">
    <source>
        <dbReference type="Proteomes" id="UP000265692"/>
    </source>
</evidence>
<name>A0A396S2P1_9BACL</name>
<dbReference type="GO" id="GO:0052689">
    <property type="term" value="F:carboxylic ester hydrolase activity"/>
    <property type="evidence" value="ECO:0007669"/>
    <property type="project" value="TreeGrafter"/>
</dbReference>
<sequence>MMEARGQIKKQGGLFMRKKSFGKIALAVGIGVAGVGGSLSVQAPAYAQEVESKIDYENQARAFLDYALKSDWESLSKYFNEKLQAALPKEMLAGYWAGNTANFGKIKSTSLKEVKYNGVHTRVTFTVNAELSPYELYLNLDNKGKIDDLSVSFPEFQYTSPTYDHPENYTEKEVIIGEGDFSLPGLLTIPKGKGPFPVVVLVHGSGAHDMDESYYGFKPFRDLAVGLANEGIAVLRYEKRTKTHPFKTGSNPKGTMREETILDANLAVKKLTSIPEIDAKNIYVLGHSQGGLALPLILENDKDGDIKGGIVAAGPADKFQDLLLWQNEQLLERAKQAKAPKEQIDALEGNLAFWKEQIGLINNPLYSAENPPPNFKLGSLDWWFYIRDLIAPEIAKEQDVPLFVFQGGKDFQVPATQLEGWKSALKEREDVQYKLYPNMQHFLVDNAKATGSLADYNTPGNVPEQLVADLSQWVKTGVVEEKPEVDLSQYKDYQDNQYWSVAFSWAIQEGIIKGYQHEKLLKPNSALNEIQYLKIFFRYTLNGALKDESSENLYALAKKEGLSVKGKPSEKLSLGEAAVLLSKSISNKELSEKEAVQWLNEHHILDGIVADTSTVNKPITRAQFVTILQKIDEANLLDR</sequence>
<gene>
    <name evidence="2" type="ORF">D1B33_17775</name>
</gene>
<keyword evidence="3" id="KW-1185">Reference proteome</keyword>
<dbReference type="EMBL" id="QWEI01000016">
    <property type="protein sequence ID" value="RHW31463.1"/>
    <property type="molecule type" value="Genomic_DNA"/>
</dbReference>
<dbReference type="Gene3D" id="3.10.450.590">
    <property type="match status" value="1"/>
</dbReference>
<evidence type="ECO:0000313" key="2">
    <source>
        <dbReference type="EMBL" id="RHW31463.1"/>
    </source>
</evidence>
<evidence type="ECO:0000259" key="1">
    <source>
        <dbReference type="Pfam" id="PF12146"/>
    </source>
</evidence>
<dbReference type="Pfam" id="PF12146">
    <property type="entry name" value="Hydrolase_4"/>
    <property type="match status" value="1"/>
</dbReference>
<dbReference type="Gene3D" id="3.40.50.1820">
    <property type="entry name" value="alpha/beta hydrolase"/>
    <property type="match status" value="1"/>
</dbReference>
<reference evidence="2 3" key="1">
    <citation type="submission" date="2018-08" db="EMBL/GenBank/DDBJ databases">
        <title>Lysinibacillus sp. YLB-03 draft genome sequence.</title>
        <authorList>
            <person name="Yu L."/>
        </authorList>
    </citation>
    <scope>NUCLEOTIDE SEQUENCE [LARGE SCALE GENOMIC DNA]</scope>
    <source>
        <strain evidence="2 3">YLB-03</strain>
    </source>
</reference>
<dbReference type="Proteomes" id="UP000265692">
    <property type="component" value="Unassembled WGS sequence"/>
</dbReference>
<dbReference type="SUPFAM" id="SSF53474">
    <property type="entry name" value="alpha/beta-Hydrolases"/>
    <property type="match status" value="1"/>
</dbReference>
<dbReference type="PANTHER" id="PTHR43265:SF1">
    <property type="entry name" value="ESTERASE ESTD"/>
    <property type="match status" value="1"/>
</dbReference>
<organism evidence="2 3">
    <name type="scientific">Ureibacillus yapensis</name>
    <dbReference type="NCBI Taxonomy" id="2304605"/>
    <lineage>
        <taxon>Bacteria</taxon>
        <taxon>Bacillati</taxon>
        <taxon>Bacillota</taxon>
        <taxon>Bacilli</taxon>
        <taxon>Bacillales</taxon>
        <taxon>Caryophanaceae</taxon>
        <taxon>Ureibacillus</taxon>
    </lineage>
</organism>
<comment type="caution">
    <text evidence="2">The sequence shown here is derived from an EMBL/GenBank/DDBJ whole genome shotgun (WGS) entry which is preliminary data.</text>
</comment>